<evidence type="ECO:0000313" key="10">
    <source>
        <dbReference type="EMBL" id="MCG2589823.1"/>
    </source>
</evidence>
<keyword evidence="11" id="KW-1185">Reference proteome</keyword>
<keyword evidence="3 6" id="KW-0731">Sigma factor</keyword>
<dbReference type="NCBIfam" id="TIGR02937">
    <property type="entry name" value="sigma70-ECF"/>
    <property type="match status" value="1"/>
</dbReference>
<evidence type="ECO:0000259" key="9">
    <source>
        <dbReference type="Pfam" id="PF08281"/>
    </source>
</evidence>
<feature type="compositionally biased region" description="Basic and acidic residues" evidence="7">
    <location>
        <begin position="1"/>
        <end position="14"/>
    </location>
</feature>
<dbReference type="PANTHER" id="PTHR43133">
    <property type="entry name" value="RNA POLYMERASE ECF-TYPE SIGMA FACTO"/>
    <property type="match status" value="1"/>
</dbReference>
<dbReference type="PROSITE" id="PS01063">
    <property type="entry name" value="SIGMA70_ECF"/>
    <property type="match status" value="1"/>
</dbReference>
<dbReference type="Proteomes" id="UP001165366">
    <property type="component" value="Unassembled WGS sequence"/>
</dbReference>
<reference evidence="10" key="1">
    <citation type="submission" date="2022-01" db="EMBL/GenBank/DDBJ databases">
        <authorList>
            <person name="Wang Y."/>
        </authorList>
    </citation>
    <scope>NUCLEOTIDE SEQUENCE</scope>
    <source>
        <strain evidence="10">WB101</strain>
    </source>
</reference>
<dbReference type="InterPro" id="IPR013324">
    <property type="entry name" value="RNA_pol_sigma_r3/r4-like"/>
</dbReference>
<dbReference type="SUPFAM" id="SSF88946">
    <property type="entry name" value="Sigma2 domain of RNA polymerase sigma factors"/>
    <property type="match status" value="1"/>
</dbReference>
<feature type="region of interest" description="Disordered" evidence="7">
    <location>
        <begin position="1"/>
        <end position="22"/>
    </location>
</feature>
<dbReference type="InterPro" id="IPR013325">
    <property type="entry name" value="RNA_pol_sigma_r2"/>
</dbReference>
<gene>
    <name evidence="10" type="ORF">L6773_14680</name>
</gene>
<organism evidence="10 11">
    <name type="scientific">Rhodohalobacter sulfatireducens</name>
    <dbReference type="NCBI Taxonomy" id="2911366"/>
    <lineage>
        <taxon>Bacteria</taxon>
        <taxon>Pseudomonadati</taxon>
        <taxon>Balneolota</taxon>
        <taxon>Balneolia</taxon>
        <taxon>Balneolales</taxon>
        <taxon>Balneolaceae</taxon>
        <taxon>Rhodohalobacter</taxon>
    </lineage>
</organism>
<feature type="domain" description="RNA polymerase sigma factor 70 region 4 type 2" evidence="9">
    <location>
        <begin position="147"/>
        <end position="198"/>
    </location>
</feature>
<dbReference type="SUPFAM" id="SSF88659">
    <property type="entry name" value="Sigma3 and sigma4 domains of RNA polymerase sigma factors"/>
    <property type="match status" value="1"/>
</dbReference>
<dbReference type="CDD" id="cd06171">
    <property type="entry name" value="Sigma70_r4"/>
    <property type="match status" value="1"/>
</dbReference>
<dbReference type="Pfam" id="PF04542">
    <property type="entry name" value="Sigma70_r2"/>
    <property type="match status" value="1"/>
</dbReference>
<keyword evidence="2 6" id="KW-0805">Transcription regulation</keyword>
<dbReference type="InterPro" id="IPR039425">
    <property type="entry name" value="RNA_pol_sigma-70-like"/>
</dbReference>
<evidence type="ECO:0000256" key="6">
    <source>
        <dbReference type="RuleBase" id="RU000716"/>
    </source>
</evidence>
<dbReference type="Pfam" id="PF08281">
    <property type="entry name" value="Sigma70_r4_2"/>
    <property type="match status" value="1"/>
</dbReference>
<reference evidence="10" key="2">
    <citation type="submission" date="2024-05" db="EMBL/GenBank/DDBJ databases">
        <title>Rhodohalobacter halophilus gen. nov., sp. nov., a moderately halophilic member of the family Balneolaceae.</title>
        <authorList>
            <person name="Xia J."/>
        </authorList>
    </citation>
    <scope>NUCLEOTIDE SEQUENCE</scope>
    <source>
        <strain evidence="10">WB101</strain>
    </source>
</reference>
<dbReference type="RefSeq" id="WP_237855182.1">
    <property type="nucleotide sequence ID" value="NZ_JAKLWS010000021.1"/>
</dbReference>
<accession>A0ABS9KG38</accession>
<evidence type="ECO:0000313" key="11">
    <source>
        <dbReference type="Proteomes" id="UP001165366"/>
    </source>
</evidence>
<dbReference type="InterPro" id="IPR014284">
    <property type="entry name" value="RNA_pol_sigma-70_dom"/>
</dbReference>
<dbReference type="EMBL" id="JAKLWS010000021">
    <property type="protein sequence ID" value="MCG2589823.1"/>
    <property type="molecule type" value="Genomic_DNA"/>
</dbReference>
<evidence type="ECO:0000256" key="7">
    <source>
        <dbReference type="SAM" id="MobiDB-lite"/>
    </source>
</evidence>
<keyword evidence="5 6" id="KW-0804">Transcription</keyword>
<sequence length="209" mass="24845">MSGSEKSSDTDTVRENASSSSLEDDKFVKRAIEGDQEAFKDLMDKYQKPLYFHVLKMVKNHEQVEDLVQEAFMKAFRNLNSYNTNYAFSTWLYRITTNHTIDYLRKKKLKTTSIDQPVKTRDGEMEIQISDDAETDRNIIRKERKKIIHNAINDLPEKYRRVIEMRHLQELSYQEIADQLDLPLGTVKAHIFRAREMLYKELKDKREKF</sequence>
<evidence type="ECO:0000256" key="4">
    <source>
        <dbReference type="ARBA" id="ARBA00023125"/>
    </source>
</evidence>
<dbReference type="InterPro" id="IPR036388">
    <property type="entry name" value="WH-like_DNA-bd_sf"/>
</dbReference>
<feature type="domain" description="RNA polymerase sigma-70 region 2" evidence="8">
    <location>
        <begin position="42"/>
        <end position="108"/>
    </location>
</feature>
<evidence type="ECO:0000256" key="5">
    <source>
        <dbReference type="ARBA" id="ARBA00023163"/>
    </source>
</evidence>
<evidence type="ECO:0000259" key="8">
    <source>
        <dbReference type="Pfam" id="PF04542"/>
    </source>
</evidence>
<evidence type="ECO:0000256" key="1">
    <source>
        <dbReference type="ARBA" id="ARBA00010641"/>
    </source>
</evidence>
<keyword evidence="4 6" id="KW-0238">DNA-binding</keyword>
<protein>
    <recommendedName>
        <fullName evidence="6">RNA polymerase sigma factor</fullName>
    </recommendedName>
</protein>
<evidence type="ECO:0000256" key="2">
    <source>
        <dbReference type="ARBA" id="ARBA00023015"/>
    </source>
</evidence>
<comment type="caution">
    <text evidence="10">The sequence shown here is derived from an EMBL/GenBank/DDBJ whole genome shotgun (WGS) entry which is preliminary data.</text>
</comment>
<comment type="similarity">
    <text evidence="1 6">Belongs to the sigma-70 factor family. ECF subfamily.</text>
</comment>
<dbReference type="InterPro" id="IPR013249">
    <property type="entry name" value="RNA_pol_sigma70_r4_t2"/>
</dbReference>
<dbReference type="InterPro" id="IPR000838">
    <property type="entry name" value="RNA_pol_sigma70_ECF_CS"/>
</dbReference>
<proteinExistence type="inferred from homology"/>
<dbReference type="Gene3D" id="1.10.10.10">
    <property type="entry name" value="Winged helix-like DNA-binding domain superfamily/Winged helix DNA-binding domain"/>
    <property type="match status" value="1"/>
</dbReference>
<dbReference type="InterPro" id="IPR007627">
    <property type="entry name" value="RNA_pol_sigma70_r2"/>
</dbReference>
<dbReference type="Gene3D" id="1.10.1740.10">
    <property type="match status" value="1"/>
</dbReference>
<evidence type="ECO:0000256" key="3">
    <source>
        <dbReference type="ARBA" id="ARBA00023082"/>
    </source>
</evidence>
<name>A0ABS9KG38_9BACT</name>
<dbReference type="PANTHER" id="PTHR43133:SF51">
    <property type="entry name" value="RNA POLYMERASE SIGMA FACTOR"/>
    <property type="match status" value="1"/>
</dbReference>